<name>A0A818QZP2_9BILA</name>
<comment type="caution">
    <text evidence="1">The sequence shown here is derived from an EMBL/GenBank/DDBJ whole genome shotgun (WGS) entry which is preliminary data.</text>
</comment>
<dbReference type="Proteomes" id="UP000663865">
    <property type="component" value="Unassembled WGS sequence"/>
</dbReference>
<organism evidence="1 2">
    <name type="scientific">Rotaria socialis</name>
    <dbReference type="NCBI Taxonomy" id="392032"/>
    <lineage>
        <taxon>Eukaryota</taxon>
        <taxon>Metazoa</taxon>
        <taxon>Spiralia</taxon>
        <taxon>Gnathifera</taxon>
        <taxon>Rotifera</taxon>
        <taxon>Eurotatoria</taxon>
        <taxon>Bdelloidea</taxon>
        <taxon>Philodinida</taxon>
        <taxon>Philodinidae</taxon>
        <taxon>Rotaria</taxon>
    </lineage>
</organism>
<proteinExistence type="predicted"/>
<dbReference type="AlphaFoldDB" id="A0A818QZP2"/>
<protein>
    <submittedName>
        <fullName evidence="1">Uncharacterized protein</fullName>
    </submittedName>
</protein>
<evidence type="ECO:0000313" key="1">
    <source>
        <dbReference type="EMBL" id="CAF3642186.1"/>
    </source>
</evidence>
<evidence type="ECO:0000313" key="2">
    <source>
        <dbReference type="Proteomes" id="UP000663865"/>
    </source>
</evidence>
<gene>
    <name evidence="1" type="ORF">KIK155_LOCUS22996</name>
</gene>
<reference evidence="1" key="1">
    <citation type="submission" date="2021-02" db="EMBL/GenBank/DDBJ databases">
        <authorList>
            <person name="Nowell W R."/>
        </authorList>
    </citation>
    <scope>NUCLEOTIDE SEQUENCE</scope>
</reference>
<sequence>MKLVVKNKFLEIIPNELEDYLEFAFGKVDMEKVSLINETEIFTDKIEPKAAQIKEDFSDFNLNNGEINKTVSEFDYQYNKTISPRAKAEIVKLTEADIIIKLNENIELIVPNNNTEPIIDNVIVELPDIELVQPENTKINLEESLIELKASYNFNLECKNANGINILGNNIGHKAENFKQTGAIVSVKLDEGFKKDNIYK</sequence>
<accession>A0A818QZP2</accession>
<dbReference type="EMBL" id="CAJNYV010004080">
    <property type="protein sequence ID" value="CAF3642186.1"/>
    <property type="molecule type" value="Genomic_DNA"/>
</dbReference>